<dbReference type="SUPFAM" id="SSF53474">
    <property type="entry name" value="alpha/beta-Hydrolases"/>
    <property type="match status" value="1"/>
</dbReference>
<dbReference type="InterPro" id="IPR050266">
    <property type="entry name" value="AB_hydrolase_sf"/>
</dbReference>
<evidence type="ECO:0000313" key="2">
    <source>
        <dbReference type="EMBL" id="KAJ5243352.1"/>
    </source>
</evidence>
<dbReference type="RefSeq" id="XP_056506356.1">
    <property type="nucleotide sequence ID" value="XM_056640599.1"/>
</dbReference>
<reference evidence="2" key="1">
    <citation type="submission" date="2022-11" db="EMBL/GenBank/DDBJ databases">
        <authorList>
            <person name="Petersen C."/>
        </authorList>
    </citation>
    <scope>NUCLEOTIDE SEQUENCE</scope>
    <source>
        <strain evidence="2">IBT 23319</strain>
    </source>
</reference>
<dbReference type="EMBL" id="JAPQKT010000001">
    <property type="protein sequence ID" value="KAJ5243352.1"/>
    <property type="molecule type" value="Genomic_DNA"/>
</dbReference>
<dbReference type="Pfam" id="PF00561">
    <property type="entry name" value="Abhydrolase_1"/>
    <property type="match status" value="1"/>
</dbReference>
<proteinExistence type="predicted"/>
<dbReference type="InterPro" id="IPR000073">
    <property type="entry name" value="AB_hydrolase_1"/>
</dbReference>
<dbReference type="PANTHER" id="PTHR43798:SF33">
    <property type="entry name" value="HYDROLASE, PUTATIVE (AFU_ORTHOLOGUE AFUA_2G14860)-RELATED"/>
    <property type="match status" value="1"/>
</dbReference>
<dbReference type="GO" id="GO:0072330">
    <property type="term" value="P:monocarboxylic acid biosynthetic process"/>
    <property type="evidence" value="ECO:0007669"/>
    <property type="project" value="UniProtKB-ARBA"/>
</dbReference>
<dbReference type="GO" id="GO:0016020">
    <property type="term" value="C:membrane"/>
    <property type="evidence" value="ECO:0007669"/>
    <property type="project" value="TreeGrafter"/>
</dbReference>
<dbReference type="AlphaFoldDB" id="A0A9W9TVS4"/>
<evidence type="ECO:0000313" key="3">
    <source>
        <dbReference type="Proteomes" id="UP001147733"/>
    </source>
</evidence>
<dbReference type="PANTHER" id="PTHR43798">
    <property type="entry name" value="MONOACYLGLYCEROL LIPASE"/>
    <property type="match status" value="1"/>
</dbReference>
<name>A0A9W9TVS4_PENCI</name>
<protein>
    <recommendedName>
        <fullName evidence="1">AB hydrolase-1 domain-containing protein</fullName>
    </recommendedName>
</protein>
<dbReference type="InterPro" id="IPR029058">
    <property type="entry name" value="AB_hydrolase_fold"/>
</dbReference>
<accession>A0A9W9TVS4</accession>
<keyword evidence="3" id="KW-1185">Reference proteome</keyword>
<dbReference type="Gene3D" id="3.40.50.1820">
    <property type="entry name" value="alpha/beta hydrolase"/>
    <property type="match status" value="1"/>
</dbReference>
<dbReference type="GO" id="GO:0017000">
    <property type="term" value="P:antibiotic biosynthetic process"/>
    <property type="evidence" value="ECO:0007669"/>
    <property type="project" value="UniProtKB-ARBA"/>
</dbReference>
<gene>
    <name evidence="2" type="ORF">N7469_001679</name>
</gene>
<sequence length="249" mass="27143">MASDESTSQPSLFFQSHNERGSETFLLIHGACGSSHEWNEVVLKLTVKDYHVLVPDLPMHGQSLSVKPFNLDTTAEAILNIISTQAHNNTVHLVGLSLGAHIGACIAEGASPGQISSAILSGYNAFQPPKMLVPFIVAPILLLQHIIQLLTQYQTEFEHLKTGQSSYALICEVGRILCDLRPLGPITIISMLRRNCLRLSLAGKKVGVDWCCIGGILHAWHLFDSTRFAGTIVNWAEGKDLSSGFEDSE</sequence>
<dbReference type="OrthoDB" id="8119704at2759"/>
<comment type="caution">
    <text evidence="2">The sequence shown here is derived from an EMBL/GenBank/DDBJ whole genome shotgun (WGS) entry which is preliminary data.</text>
</comment>
<reference evidence="2" key="2">
    <citation type="journal article" date="2023" name="IMA Fungus">
        <title>Comparative genomic study of the Penicillium genus elucidates a diverse pangenome and 15 lateral gene transfer events.</title>
        <authorList>
            <person name="Petersen C."/>
            <person name="Sorensen T."/>
            <person name="Nielsen M.R."/>
            <person name="Sondergaard T.E."/>
            <person name="Sorensen J.L."/>
            <person name="Fitzpatrick D.A."/>
            <person name="Frisvad J.C."/>
            <person name="Nielsen K.L."/>
        </authorList>
    </citation>
    <scope>NUCLEOTIDE SEQUENCE</scope>
    <source>
        <strain evidence="2">IBT 23319</strain>
    </source>
</reference>
<evidence type="ECO:0000259" key="1">
    <source>
        <dbReference type="Pfam" id="PF00561"/>
    </source>
</evidence>
<dbReference type="Proteomes" id="UP001147733">
    <property type="component" value="Unassembled WGS sequence"/>
</dbReference>
<feature type="domain" description="AB hydrolase-1" evidence="1">
    <location>
        <begin position="24"/>
        <end position="127"/>
    </location>
</feature>
<dbReference type="GeneID" id="81379766"/>
<organism evidence="2 3">
    <name type="scientific">Penicillium citrinum</name>
    <dbReference type="NCBI Taxonomy" id="5077"/>
    <lineage>
        <taxon>Eukaryota</taxon>
        <taxon>Fungi</taxon>
        <taxon>Dikarya</taxon>
        <taxon>Ascomycota</taxon>
        <taxon>Pezizomycotina</taxon>
        <taxon>Eurotiomycetes</taxon>
        <taxon>Eurotiomycetidae</taxon>
        <taxon>Eurotiales</taxon>
        <taxon>Aspergillaceae</taxon>
        <taxon>Penicillium</taxon>
    </lineage>
</organism>